<protein>
    <submittedName>
        <fullName evidence="9">Methyl-accepting chemotaxis protein</fullName>
    </submittedName>
</protein>
<dbReference type="CDD" id="cd19411">
    <property type="entry name" value="MCP2201-like_sensor"/>
    <property type="match status" value="1"/>
</dbReference>
<evidence type="ECO:0000259" key="8">
    <source>
        <dbReference type="PROSITE" id="PS50885"/>
    </source>
</evidence>
<sequence>MFKNMKIGMRLGFGFSLVLILLIIIASIAITRLSKLNEMLDLVVSDRNIKVAMITDINNETNKIAIALRNMLLTDKRDDLVKQEDKVIEARKKIQDNVDKLQKLIALPKGKEMLQHILDDRAKYIDSQKNLITMIKDGKKDESRAFMTNVLRPTLEAYQANLNVFNDFQVELVRTTAKEATENYNFARNLMLALATIALGLAAGIAYWVTRSITNPLNEAVSVSNQLAKGDLTVKVNVNSKDETGQLLAAMQIMADNIRSNVEEAAKIANENLRIKIALDSVSTNVMIADNDRNIIYANAAVVSMLSNAEADMRKALPNFSVARLVGSNIDQFHKNPSHQKHLLATFNSNHKAQITVGARIFGLSANPVLNDKGERLGSVVEWNDRTVEVAIENEISSIVEGAVNGNFTLRVVEEGKTGFSAKVSTDINQLMATSEEGLNDVLRVLAALAQGDLTKTIEKEYAGTFGELKVASNEVVEKLSHIVTDVISSTDALLQASEQVSATSQSLSQAASEQAASVEETSASIEQMSASISQNTENAKVTDGMASKAAKEATEGGEAVGQTVSAMKEIAKKISIIDDIAYQTNLLALNAAIEAARAGEHGKGFAVVAAEVRKLAERSQVAAQEIGELASSSVGMAEKAGRLLDEMVPSINKTSDLVQEISAASEEQSSGVSQINNAMGQLNQMTQQNASASEELAATAEEMSGQADQLQGIMGFFTVKTNTSGSQQRQAAVNRVAASTNSKAARPAKAKAKAAMHALAGIPNEAEFARF</sequence>
<comment type="similarity">
    <text evidence="2">Belongs to the methyl-accepting chemotaxis (MCP) protein family.</text>
</comment>
<dbReference type="PANTHER" id="PTHR43531">
    <property type="entry name" value="PROTEIN ICFG"/>
    <property type="match status" value="1"/>
</dbReference>
<keyword evidence="10" id="KW-1185">Reference proteome</keyword>
<dbReference type="Pfam" id="PF18947">
    <property type="entry name" value="HAMP_2"/>
    <property type="match status" value="1"/>
</dbReference>
<keyword evidence="6" id="KW-0812">Transmembrane</keyword>
<evidence type="ECO:0000256" key="6">
    <source>
        <dbReference type="SAM" id="Phobius"/>
    </source>
</evidence>
<gene>
    <name evidence="9" type="ORF">NTG6680_1396</name>
</gene>
<keyword evidence="3" id="KW-0807">Transducer</keyword>
<evidence type="ECO:0000256" key="2">
    <source>
        <dbReference type="ARBA" id="ARBA00029447"/>
    </source>
</evidence>
<evidence type="ECO:0000256" key="5">
    <source>
        <dbReference type="SAM" id="MobiDB-lite"/>
    </source>
</evidence>
<feature type="transmembrane region" description="Helical" evidence="6">
    <location>
        <begin position="12"/>
        <end position="30"/>
    </location>
</feature>
<dbReference type="Gene3D" id="6.10.340.10">
    <property type="match status" value="1"/>
</dbReference>
<evidence type="ECO:0000313" key="10">
    <source>
        <dbReference type="Proteomes" id="UP000839052"/>
    </source>
</evidence>
<dbReference type="InterPro" id="IPR000014">
    <property type="entry name" value="PAS"/>
</dbReference>
<dbReference type="Proteomes" id="UP000839052">
    <property type="component" value="Chromosome"/>
</dbReference>
<dbReference type="CDD" id="cd06225">
    <property type="entry name" value="HAMP"/>
    <property type="match status" value="1"/>
</dbReference>
<evidence type="ECO:0000313" key="9">
    <source>
        <dbReference type="EMBL" id="CAG9932649.1"/>
    </source>
</evidence>
<keyword evidence="1" id="KW-0145">Chemotaxis</keyword>
<dbReference type="PROSITE" id="PS50111">
    <property type="entry name" value="CHEMOTAXIS_TRANSDUC_2"/>
    <property type="match status" value="1"/>
</dbReference>
<proteinExistence type="inferred from homology"/>
<evidence type="ECO:0000256" key="1">
    <source>
        <dbReference type="ARBA" id="ARBA00022500"/>
    </source>
</evidence>
<dbReference type="InterPro" id="IPR004090">
    <property type="entry name" value="Chemotax_Me-accpt_rcpt"/>
</dbReference>
<dbReference type="SUPFAM" id="SSF158472">
    <property type="entry name" value="HAMP domain-like"/>
    <property type="match status" value="1"/>
</dbReference>
<evidence type="ECO:0000256" key="4">
    <source>
        <dbReference type="SAM" id="Coils"/>
    </source>
</evidence>
<dbReference type="PROSITE" id="PS50885">
    <property type="entry name" value="HAMP"/>
    <property type="match status" value="2"/>
</dbReference>
<name>A0ABN8AIS8_9PROT</name>
<accession>A0ABN8AIS8</accession>
<dbReference type="Gene3D" id="3.30.450.20">
    <property type="entry name" value="PAS domain"/>
    <property type="match status" value="1"/>
</dbReference>
<dbReference type="InterPro" id="IPR024478">
    <property type="entry name" value="HlyB_4HB_MCP"/>
</dbReference>
<evidence type="ECO:0000256" key="3">
    <source>
        <dbReference type="PROSITE-ProRule" id="PRU00284"/>
    </source>
</evidence>
<dbReference type="Pfam" id="PF00015">
    <property type="entry name" value="MCPsignal"/>
    <property type="match status" value="1"/>
</dbReference>
<evidence type="ECO:0000259" key="7">
    <source>
        <dbReference type="PROSITE" id="PS50111"/>
    </source>
</evidence>
<dbReference type="SMART" id="SM00283">
    <property type="entry name" value="MA"/>
    <property type="match status" value="1"/>
</dbReference>
<keyword evidence="6" id="KW-0472">Membrane</keyword>
<dbReference type="SMART" id="SM00304">
    <property type="entry name" value="HAMP"/>
    <property type="match status" value="2"/>
</dbReference>
<dbReference type="InterPro" id="IPR047347">
    <property type="entry name" value="YvaQ-like_sensor"/>
</dbReference>
<feature type="coiled-coil region" evidence="4">
    <location>
        <begin position="676"/>
        <end position="703"/>
    </location>
</feature>
<dbReference type="EMBL" id="OU912926">
    <property type="protein sequence ID" value="CAG9932649.1"/>
    <property type="molecule type" value="Genomic_DNA"/>
</dbReference>
<dbReference type="InterPro" id="IPR004089">
    <property type="entry name" value="MCPsignal_dom"/>
</dbReference>
<reference evidence="9 10" key="1">
    <citation type="submission" date="2021-10" db="EMBL/GenBank/DDBJ databases">
        <authorList>
            <person name="Koch H."/>
        </authorList>
    </citation>
    <scope>NUCLEOTIDE SEQUENCE [LARGE SCALE GENOMIC DNA]</scope>
    <source>
        <strain evidence="9">6680</strain>
    </source>
</reference>
<dbReference type="Pfam" id="PF13188">
    <property type="entry name" value="PAS_8"/>
    <property type="match status" value="1"/>
</dbReference>
<feature type="domain" description="HAMP" evidence="8">
    <location>
        <begin position="211"/>
        <end position="263"/>
    </location>
</feature>
<feature type="domain" description="Methyl-accepting transducer" evidence="7">
    <location>
        <begin position="490"/>
        <end position="705"/>
    </location>
</feature>
<dbReference type="InterPro" id="IPR003660">
    <property type="entry name" value="HAMP_dom"/>
</dbReference>
<keyword evidence="6" id="KW-1133">Transmembrane helix</keyword>
<dbReference type="PRINTS" id="PR00260">
    <property type="entry name" value="CHEMTRNSDUCR"/>
</dbReference>
<feature type="region of interest" description="Disordered" evidence="5">
    <location>
        <begin position="533"/>
        <end position="561"/>
    </location>
</feature>
<dbReference type="Pfam" id="PF12729">
    <property type="entry name" value="4HB_MCP_1"/>
    <property type="match status" value="1"/>
</dbReference>
<feature type="domain" description="HAMP" evidence="8">
    <location>
        <begin position="439"/>
        <end position="485"/>
    </location>
</feature>
<keyword evidence="4" id="KW-0175">Coiled coil</keyword>
<dbReference type="PANTHER" id="PTHR43531:SF11">
    <property type="entry name" value="METHYL-ACCEPTING CHEMOTAXIS PROTEIN 3"/>
    <property type="match status" value="1"/>
</dbReference>
<dbReference type="Gene3D" id="1.10.287.950">
    <property type="entry name" value="Methyl-accepting chemotaxis protein"/>
    <property type="match status" value="1"/>
</dbReference>
<organism evidence="9 10">
    <name type="scientific">Candidatus Nitrotoga arctica</name>
    <dbReference type="NCBI Taxonomy" id="453162"/>
    <lineage>
        <taxon>Bacteria</taxon>
        <taxon>Pseudomonadati</taxon>
        <taxon>Pseudomonadota</taxon>
        <taxon>Betaproteobacteria</taxon>
        <taxon>Nitrosomonadales</taxon>
        <taxon>Gallionellaceae</taxon>
        <taxon>Candidatus Nitrotoga</taxon>
    </lineage>
</organism>
<dbReference type="CDD" id="cd11386">
    <property type="entry name" value="MCP_signal"/>
    <property type="match status" value="1"/>
</dbReference>
<dbReference type="Pfam" id="PF00672">
    <property type="entry name" value="HAMP"/>
    <property type="match status" value="1"/>
</dbReference>
<dbReference type="InterPro" id="IPR051310">
    <property type="entry name" value="MCP_chemotaxis"/>
</dbReference>
<dbReference type="SUPFAM" id="SSF58104">
    <property type="entry name" value="Methyl-accepting chemotaxis protein (MCP) signaling domain"/>
    <property type="match status" value="1"/>
</dbReference>